<evidence type="ECO:0000256" key="1">
    <source>
        <dbReference type="ARBA" id="ARBA00022801"/>
    </source>
</evidence>
<evidence type="ECO:0000259" key="4">
    <source>
        <dbReference type="Pfam" id="PF03629"/>
    </source>
</evidence>
<accession>A0A5C6DV21</accession>
<keyword evidence="6" id="KW-1185">Reference proteome</keyword>
<feature type="domain" description="Sialate O-acetylesterase" evidence="4">
    <location>
        <begin position="190"/>
        <end position="421"/>
    </location>
</feature>
<dbReference type="Gene3D" id="2.60.40.10">
    <property type="entry name" value="Immunoglobulins"/>
    <property type="match status" value="1"/>
</dbReference>
<keyword evidence="1" id="KW-0378">Hydrolase</keyword>
<evidence type="ECO:0000256" key="3">
    <source>
        <dbReference type="SAM" id="SignalP"/>
    </source>
</evidence>
<dbReference type="Pfam" id="PF03629">
    <property type="entry name" value="SASA"/>
    <property type="match status" value="1"/>
</dbReference>
<sequence precursor="true">MKKRVIHCCKIFTLLLGTLAQAAIIVDFTHQDGTHVIRAADVYSLSGDTWAPICADDYSIATYAPRIFSDIWAVGIYLKQTSASQTILQLTDFQVSATTTNNPLVDIDFANIFSNGCVLQRGQTVPIWGTATPGDTITVEMNGQSQQGIADGQGNWRIALDPETAGGPYTLGATGSVSGPAELTLVYFGDVWILTGQSNMYQTLGGQVRNFPDDYPAVPDNSDNFDDMRFAIVDIVTANTAADDVTMERSWTRWQKSALGSMSTVGYFFARALNEQMDANGMADVPLGFIKVCKGGTSIEEWIAEDKWRAAKTANPGLVVASDASGYYNGMMAPIQDYAIKGAIWYQGEAHTASLTRIEQYPILKQTLVEAWREQWNNPDMPFYFVQLAPYKAYTPLPADELWAWMRESQESCQSISNTAMACIIDGGHQCEIHPPFKDRVGERLARLALDQTYGISTVHRGPTLQAMSISGSVATLTFHNVASGLETRANDSQPDADEIAEGYLPVSVSANELAGFFLCGADKRFYPALEATITASNQVRISNPSDVPSPVAVRYAFQNYPRCNLFNSEGLPAEPFRTDDYDFGEAQTETNGHRSENTKPSRRRS</sequence>
<dbReference type="PANTHER" id="PTHR22901">
    <property type="entry name" value="SIALATE O-ACETYLESTERASE"/>
    <property type="match status" value="1"/>
</dbReference>
<evidence type="ECO:0000313" key="5">
    <source>
        <dbReference type="EMBL" id="TWU39797.1"/>
    </source>
</evidence>
<feature type="region of interest" description="Disordered" evidence="2">
    <location>
        <begin position="577"/>
        <end position="606"/>
    </location>
</feature>
<dbReference type="GO" id="GO:0001681">
    <property type="term" value="F:sialate O-acetylesterase activity"/>
    <property type="evidence" value="ECO:0007669"/>
    <property type="project" value="InterPro"/>
</dbReference>
<name>A0A5C6DV21_9BACT</name>
<reference evidence="5 6" key="1">
    <citation type="submission" date="2019-02" db="EMBL/GenBank/DDBJ databases">
        <title>Deep-cultivation of Planctomycetes and their phenomic and genomic characterization uncovers novel biology.</title>
        <authorList>
            <person name="Wiegand S."/>
            <person name="Jogler M."/>
            <person name="Boedeker C."/>
            <person name="Pinto D."/>
            <person name="Vollmers J."/>
            <person name="Rivas-Marin E."/>
            <person name="Kohn T."/>
            <person name="Peeters S.H."/>
            <person name="Heuer A."/>
            <person name="Rast P."/>
            <person name="Oberbeckmann S."/>
            <person name="Bunk B."/>
            <person name="Jeske O."/>
            <person name="Meyerdierks A."/>
            <person name="Storesund J.E."/>
            <person name="Kallscheuer N."/>
            <person name="Luecker S."/>
            <person name="Lage O.M."/>
            <person name="Pohl T."/>
            <person name="Merkel B.J."/>
            <person name="Hornburger P."/>
            <person name="Mueller R.-W."/>
            <person name="Bruemmer F."/>
            <person name="Labrenz M."/>
            <person name="Spormann A.M."/>
            <person name="Op Den Camp H."/>
            <person name="Overmann J."/>
            <person name="Amann R."/>
            <person name="Jetten M.S.M."/>
            <person name="Mascher T."/>
            <person name="Medema M.H."/>
            <person name="Devos D.P."/>
            <person name="Kaster A.-K."/>
            <person name="Ovreas L."/>
            <person name="Rohde M."/>
            <person name="Galperin M.Y."/>
            <person name="Jogler C."/>
        </authorList>
    </citation>
    <scope>NUCLEOTIDE SEQUENCE [LARGE SCALE GENOMIC DNA]</scope>
    <source>
        <strain evidence="5 6">Poly41</strain>
    </source>
</reference>
<feature type="chain" id="PRO_5022990216" description="Sialate O-acetylesterase domain-containing protein" evidence="3">
    <location>
        <begin position="23"/>
        <end position="606"/>
    </location>
</feature>
<gene>
    <name evidence="5" type="ORF">Poly41_26530</name>
</gene>
<dbReference type="EMBL" id="SJPV01000003">
    <property type="protein sequence ID" value="TWU39797.1"/>
    <property type="molecule type" value="Genomic_DNA"/>
</dbReference>
<organism evidence="5 6">
    <name type="scientific">Novipirellula artificiosorum</name>
    <dbReference type="NCBI Taxonomy" id="2528016"/>
    <lineage>
        <taxon>Bacteria</taxon>
        <taxon>Pseudomonadati</taxon>
        <taxon>Planctomycetota</taxon>
        <taxon>Planctomycetia</taxon>
        <taxon>Pirellulales</taxon>
        <taxon>Pirellulaceae</taxon>
        <taxon>Novipirellula</taxon>
    </lineage>
</organism>
<dbReference type="Gene3D" id="3.40.50.1110">
    <property type="entry name" value="SGNH hydrolase"/>
    <property type="match status" value="1"/>
</dbReference>
<dbReference type="InterPro" id="IPR013783">
    <property type="entry name" value="Ig-like_fold"/>
</dbReference>
<evidence type="ECO:0000313" key="6">
    <source>
        <dbReference type="Proteomes" id="UP000319143"/>
    </source>
</evidence>
<dbReference type="SUPFAM" id="SSF52266">
    <property type="entry name" value="SGNH hydrolase"/>
    <property type="match status" value="1"/>
</dbReference>
<proteinExistence type="predicted"/>
<comment type="caution">
    <text evidence="5">The sequence shown here is derived from an EMBL/GenBank/DDBJ whole genome shotgun (WGS) entry which is preliminary data.</text>
</comment>
<protein>
    <recommendedName>
        <fullName evidence="4">Sialate O-acetylesterase domain-containing protein</fullName>
    </recommendedName>
</protein>
<dbReference type="AlphaFoldDB" id="A0A5C6DV21"/>
<dbReference type="InterPro" id="IPR005181">
    <property type="entry name" value="SASA"/>
</dbReference>
<dbReference type="InterPro" id="IPR036514">
    <property type="entry name" value="SGNH_hydro_sf"/>
</dbReference>
<dbReference type="Proteomes" id="UP000319143">
    <property type="component" value="Unassembled WGS sequence"/>
</dbReference>
<dbReference type="InterPro" id="IPR039329">
    <property type="entry name" value="SIAE"/>
</dbReference>
<dbReference type="GO" id="GO:0005975">
    <property type="term" value="P:carbohydrate metabolic process"/>
    <property type="evidence" value="ECO:0007669"/>
    <property type="project" value="TreeGrafter"/>
</dbReference>
<dbReference type="PANTHER" id="PTHR22901:SF0">
    <property type="entry name" value="SIALATE O-ACETYLESTERASE"/>
    <property type="match status" value="1"/>
</dbReference>
<feature type="signal peptide" evidence="3">
    <location>
        <begin position="1"/>
        <end position="22"/>
    </location>
</feature>
<evidence type="ECO:0000256" key="2">
    <source>
        <dbReference type="SAM" id="MobiDB-lite"/>
    </source>
</evidence>
<dbReference type="RefSeq" id="WP_197231264.1">
    <property type="nucleotide sequence ID" value="NZ_SJPV01000003.1"/>
</dbReference>
<keyword evidence="3" id="KW-0732">Signal</keyword>